<protein>
    <recommendedName>
        <fullName evidence="9">Peptidase S1 domain-containing protein</fullName>
    </recommendedName>
</protein>
<evidence type="ECO:0000256" key="1">
    <source>
        <dbReference type="ARBA" id="ARBA00022670"/>
    </source>
</evidence>
<sequence length="484" mass="51750">MVSSSLYHRSCCDVVCLFLFVLSCCVTSAAPEGAWPWQVSIHRGGGHICGGSLINNLWVLSAAHCFQSHMTGLNTQENANANEVRRTIVELINHESYNPSTNDNDIALLKMASTVTFTNYIRPVCLAASGSTFHAGTDSWITGWGSIGSGISLPSPQNLMEVEMPVIGNRKCKCDYAGVFLINDNMICAGLEAGGKDSCQGDSGGPMVSKQNSRWIQSGVVSFGRGCARPNNPGVYARVSRYQSWINSKITENQPGFITFTSSGTDSDLSASCSSVPPLTTTPPPTTTTPLLRRLLPLLRRLLPVVCGQAPLNSLASNGTSVSAGQWPWVASVQKNHTHMCGGSLITENAVLTDASCFSRSVSKNWVFYFLKGLDASWSFLYSLLVTNITVSNTSGSNVAVLHLASSLTLSDHVQPICVDTELSFSDGTSCYSAGWGQQGATGQYLEQVKTTVQSCGTGSSSESFCTGVFTLEQVTDWDTPTAY</sequence>
<feature type="chain" id="PRO_5034221097" description="Peptidase S1 domain-containing protein" evidence="8">
    <location>
        <begin position="30"/>
        <end position="484"/>
    </location>
</feature>
<proteinExistence type="predicted"/>
<keyword evidence="5" id="KW-1015">Disulfide bond</keyword>
<dbReference type="PANTHER" id="PTHR24253">
    <property type="entry name" value="TRANSMEMBRANE PROTEASE SERINE"/>
    <property type="match status" value="1"/>
</dbReference>
<dbReference type="GO" id="GO:0004252">
    <property type="term" value="F:serine-type endopeptidase activity"/>
    <property type="evidence" value="ECO:0007669"/>
    <property type="project" value="InterPro"/>
</dbReference>
<dbReference type="PROSITE" id="PS00134">
    <property type="entry name" value="TRYPSIN_HIS"/>
    <property type="match status" value="1"/>
</dbReference>
<dbReference type="SMART" id="SM00020">
    <property type="entry name" value="Tryp_SPc"/>
    <property type="match status" value="1"/>
</dbReference>
<dbReference type="AlphaFoldDB" id="A0A8C6TJZ3"/>
<evidence type="ECO:0000313" key="11">
    <source>
        <dbReference type="Proteomes" id="UP000694523"/>
    </source>
</evidence>
<name>A0A8C6TJZ3_9GOBI</name>
<evidence type="ECO:0000256" key="7">
    <source>
        <dbReference type="RuleBase" id="RU363034"/>
    </source>
</evidence>
<dbReference type="Proteomes" id="UP000694523">
    <property type="component" value="Unplaced"/>
</dbReference>
<dbReference type="CDD" id="cd00190">
    <property type="entry name" value="Tryp_SPc"/>
    <property type="match status" value="1"/>
</dbReference>
<evidence type="ECO:0000259" key="9">
    <source>
        <dbReference type="PROSITE" id="PS50240"/>
    </source>
</evidence>
<keyword evidence="1 7" id="KW-0645">Protease</keyword>
<dbReference type="InterPro" id="IPR001254">
    <property type="entry name" value="Trypsin_dom"/>
</dbReference>
<reference evidence="10" key="1">
    <citation type="submission" date="2025-08" db="UniProtKB">
        <authorList>
            <consortium name="Ensembl"/>
        </authorList>
    </citation>
    <scope>IDENTIFICATION</scope>
</reference>
<feature type="domain" description="Peptidase S1" evidence="9">
    <location>
        <begin position="305"/>
        <end position="484"/>
    </location>
</feature>
<dbReference type="PANTHER" id="PTHR24253:SF144">
    <property type="entry name" value="CHYMOTRYPSIN-LIKE PROTEASE CTRL-1-RELATED"/>
    <property type="match status" value="1"/>
</dbReference>
<keyword evidence="6" id="KW-0325">Glycoprotein</keyword>
<feature type="signal peptide" evidence="8">
    <location>
        <begin position="1"/>
        <end position="29"/>
    </location>
</feature>
<dbReference type="PROSITE" id="PS50240">
    <property type="entry name" value="TRYPSIN_DOM"/>
    <property type="match status" value="2"/>
</dbReference>
<feature type="domain" description="Peptidase S1" evidence="9">
    <location>
        <begin position="26"/>
        <end position="251"/>
    </location>
</feature>
<dbReference type="InterPro" id="IPR009003">
    <property type="entry name" value="Peptidase_S1_PA"/>
</dbReference>
<dbReference type="InterPro" id="IPR043504">
    <property type="entry name" value="Peptidase_S1_PA_chymotrypsin"/>
</dbReference>
<reference evidence="10" key="2">
    <citation type="submission" date="2025-09" db="UniProtKB">
        <authorList>
            <consortium name="Ensembl"/>
        </authorList>
    </citation>
    <scope>IDENTIFICATION</scope>
</reference>
<dbReference type="GO" id="GO:0006508">
    <property type="term" value="P:proteolysis"/>
    <property type="evidence" value="ECO:0007669"/>
    <property type="project" value="UniProtKB-KW"/>
</dbReference>
<evidence type="ECO:0000256" key="8">
    <source>
        <dbReference type="SAM" id="SignalP"/>
    </source>
</evidence>
<dbReference type="PROSITE" id="PS00135">
    <property type="entry name" value="TRYPSIN_SER"/>
    <property type="match status" value="1"/>
</dbReference>
<evidence type="ECO:0000256" key="2">
    <source>
        <dbReference type="ARBA" id="ARBA00022729"/>
    </source>
</evidence>
<dbReference type="Pfam" id="PF00089">
    <property type="entry name" value="Trypsin"/>
    <property type="match status" value="2"/>
</dbReference>
<dbReference type="Gene3D" id="2.40.10.10">
    <property type="entry name" value="Trypsin-like serine proteases"/>
    <property type="match status" value="3"/>
</dbReference>
<dbReference type="FunFam" id="2.40.10.10:FF:000024">
    <property type="entry name" value="Serine protease 53"/>
    <property type="match status" value="1"/>
</dbReference>
<organism evidence="10 11">
    <name type="scientific">Neogobius melanostomus</name>
    <name type="common">round goby</name>
    <dbReference type="NCBI Taxonomy" id="47308"/>
    <lineage>
        <taxon>Eukaryota</taxon>
        <taxon>Metazoa</taxon>
        <taxon>Chordata</taxon>
        <taxon>Craniata</taxon>
        <taxon>Vertebrata</taxon>
        <taxon>Euteleostomi</taxon>
        <taxon>Actinopterygii</taxon>
        <taxon>Neopterygii</taxon>
        <taxon>Teleostei</taxon>
        <taxon>Neoteleostei</taxon>
        <taxon>Acanthomorphata</taxon>
        <taxon>Gobiaria</taxon>
        <taxon>Gobiiformes</taxon>
        <taxon>Gobioidei</taxon>
        <taxon>Gobiidae</taxon>
        <taxon>Benthophilinae</taxon>
        <taxon>Neogobiini</taxon>
        <taxon>Neogobius</taxon>
    </lineage>
</organism>
<keyword evidence="2 8" id="KW-0732">Signal</keyword>
<dbReference type="InterPro" id="IPR018114">
    <property type="entry name" value="TRYPSIN_HIS"/>
</dbReference>
<evidence type="ECO:0000256" key="4">
    <source>
        <dbReference type="ARBA" id="ARBA00022825"/>
    </source>
</evidence>
<evidence type="ECO:0000256" key="3">
    <source>
        <dbReference type="ARBA" id="ARBA00022801"/>
    </source>
</evidence>
<evidence type="ECO:0000256" key="5">
    <source>
        <dbReference type="ARBA" id="ARBA00023157"/>
    </source>
</evidence>
<keyword evidence="3 7" id="KW-0378">Hydrolase</keyword>
<dbReference type="InterPro" id="IPR033116">
    <property type="entry name" value="TRYPSIN_SER"/>
</dbReference>
<keyword evidence="11" id="KW-1185">Reference proteome</keyword>
<evidence type="ECO:0000313" key="10">
    <source>
        <dbReference type="Ensembl" id="ENSNMLP00000021493.1"/>
    </source>
</evidence>
<dbReference type="InterPro" id="IPR001314">
    <property type="entry name" value="Peptidase_S1A"/>
</dbReference>
<evidence type="ECO:0000256" key="6">
    <source>
        <dbReference type="ARBA" id="ARBA00023180"/>
    </source>
</evidence>
<accession>A0A8C6TJZ3</accession>
<dbReference type="Ensembl" id="ENSNMLT00000024098.1">
    <property type="protein sequence ID" value="ENSNMLP00000021493.1"/>
    <property type="gene ID" value="ENSNMLG00000013914.1"/>
</dbReference>
<dbReference type="SUPFAM" id="SSF50494">
    <property type="entry name" value="Trypsin-like serine proteases"/>
    <property type="match status" value="2"/>
</dbReference>
<keyword evidence="4 7" id="KW-0720">Serine protease</keyword>
<dbReference type="PRINTS" id="PR00722">
    <property type="entry name" value="CHYMOTRYPSIN"/>
</dbReference>